<evidence type="ECO:0000313" key="2">
    <source>
        <dbReference type="EMBL" id="GHC45774.1"/>
    </source>
</evidence>
<feature type="transmembrane region" description="Helical" evidence="1">
    <location>
        <begin position="146"/>
        <end position="165"/>
    </location>
</feature>
<keyword evidence="3" id="KW-1185">Reference proteome</keyword>
<organism evidence="2 3">
    <name type="scientific">Neogemmobacter tilapiae</name>
    <dbReference type="NCBI Taxonomy" id="875041"/>
    <lineage>
        <taxon>Bacteria</taxon>
        <taxon>Pseudomonadati</taxon>
        <taxon>Pseudomonadota</taxon>
        <taxon>Alphaproteobacteria</taxon>
        <taxon>Rhodobacterales</taxon>
        <taxon>Paracoccaceae</taxon>
        <taxon>Neogemmobacter</taxon>
    </lineage>
</organism>
<feature type="transmembrane region" description="Helical" evidence="1">
    <location>
        <begin position="20"/>
        <end position="39"/>
    </location>
</feature>
<proteinExistence type="predicted"/>
<keyword evidence="1" id="KW-1133">Transmembrane helix</keyword>
<reference evidence="2" key="2">
    <citation type="submission" date="2020-09" db="EMBL/GenBank/DDBJ databases">
        <authorList>
            <person name="Sun Q."/>
            <person name="Kim S."/>
        </authorList>
    </citation>
    <scope>NUCLEOTIDE SEQUENCE</scope>
    <source>
        <strain evidence="2">KCTC 23310</strain>
    </source>
</reference>
<feature type="transmembrane region" description="Helical" evidence="1">
    <location>
        <begin position="77"/>
        <end position="98"/>
    </location>
</feature>
<protein>
    <recommendedName>
        <fullName evidence="4">Component of SufBCD complex</fullName>
    </recommendedName>
</protein>
<dbReference type="RefSeq" id="WP_189409875.1">
    <property type="nucleotide sequence ID" value="NZ_BMYJ01000001.1"/>
</dbReference>
<keyword evidence="1" id="KW-0472">Membrane</keyword>
<evidence type="ECO:0008006" key="4">
    <source>
        <dbReference type="Google" id="ProtNLM"/>
    </source>
</evidence>
<dbReference type="Proteomes" id="UP000638981">
    <property type="component" value="Unassembled WGS sequence"/>
</dbReference>
<gene>
    <name evidence="2" type="ORF">GCM10007315_04120</name>
</gene>
<sequence>MEVLKLVTEVIDLRSFSNLWYWIALAVFWSSASHFVLGVPFDMVMRARREGSEEAADLDVLAHIQIRRMLRYVDQGGAYFVVVATFILSMLVTCAFYYQMEFAQAMFCLYFPLLIIIAITVWSARKISRLEMTGPALHKQLLVTRLIIQGLGILGILLTALWGMYVSLTIGPVFK</sequence>
<dbReference type="AlphaFoldDB" id="A0A918TGI6"/>
<name>A0A918TGI6_9RHOB</name>
<reference evidence="2" key="1">
    <citation type="journal article" date="2014" name="Int. J. Syst. Evol. Microbiol.">
        <title>Complete genome sequence of Corynebacterium casei LMG S-19264T (=DSM 44701T), isolated from a smear-ripened cheese.</title>
        <authorList>
            <consortium name="US DOE Joint Genome Institute (JGI-PGF)"/>
            <person name="Walter F."/>
            <person name="Albersmeier A."/>
            <person name="Kalinowski J."/>
            <person name="Ruckert C."/>
        </authorList>
    </citation>
    <scope>NUCLEOTIDE SEQUENCE</scope>
    <source>
        <strain evidence="2">KCTC 23310</strain>
    </source>
</reference>
<accession>A0A918TGI6</accession>
<evidence type="ECO:0000256" key="1">
    <source>
        <dbReference type="SAM" id="Phobius"/>
    </source>
</evidence>
<dbReference type="EMBL" id="BMYJ01000001">
    <property type="protein sequence ID" value="GHC45774.1"/>
    <property type="molecule type" value="Genomic_DNA"/>
</dbReference>
<comment type="caution">
    <text evidence="2">The sequence shown here is derived from an EMBL/GenBank/DDBJ whole genome shotgun (WGS) entry which is preliminary data.</text>
</comment>
<keyword evidence="1" id="KW-0812">Transmembrane</keyword>
<evidence type="ECO:0000313" key="3">
    <source>
        <dbReference type="Proteomes" id="UP000638981"/>
    </source>
</evidence>
<feature type="transmembrane region" description="Helical" evidence="1">
    <location>
        <begin position="104"/>
        <end position="125"/>
    </location>
</feature>